<dbReference type="InterPro" id="IPR020569">
    <property type="entry name" value="UPF0029_Impact_CS"/>
</dbReference>
<evidence type="ECO:0000259" key="2">
    <source>
        <dbReference type="Pfam" id="PF01205"/>
    </source>
</evidence>
<reference evidence="4 5" key="1">
    <citation type="submission" date="2024-09" db="EMBL/GenBank/DDBJ databases">
        <authorList>
            <person name="Lee S.D."/>
        </authorList>
    </citation>
    <scope>NUCLEOTIDE SEQUENCE [LARGE SCALE GENOMIC DNA]</scope>
    <source>
        <strain evidence="4 5">N1-1</strain>
    </source>
</reference>
<proteinExistence type="inferred from homology"/>
<dbReference type="SUPFAM" id="SSF54211">
    <property type="entry name" value="Ribosomal protein S5 domain 2-like"/>
    <property type="match status" value="1"/>
</dbReference>
<dbReference type="RefSeq" id="WP_380517865.1">
    <property type="nucleotide sequence ID" value="NZ_JBHEZX010000023.1"/>
</dbReference>
<dbReference type="SUPFAM" id="SSF54980">
    <property type="entry name" value="EF-G C-terminal domain-like"/>
    <property type="match status" value="1"/>
</dbReference>
<dbReference type="NCBIfam" id="TIGR00257">
    <property type="entry name" value="IMPACT_YIGZ"/>
    <property type="match status" value="1"/>
</dbReference>
<feature type="domain" description="UPF0029" evidence="3">
    <location>
        <begin position="150"/>
        <end position="202"/>
    </location>
</feature>
<dbReference type="InterPro" id="IPR035647">
    <property type="entry name" value="EFG_III/V"/>
</dbReference>
<dbReference type="Proteomes" id="UP001592582">
    <property type="component" value="Unassembled WGS sequence"/>
</dbReference>
<gene>
    <name evidence="4" type="ORF">ACEZDG_34485</name>
</gene>
<dbReference type="InterPro" id="IPR023582">
    <property type="entry name" value="Impact"/>
</dbReference>
<name>A0ABV6VKW5_9ACTN</name>
<dbReference type="InterPro" id="IPR036956">
    <property type="entry name" value="Impact_N_sf"/>
</dbReference>
<dbReference type="InterPro" id="IPR020568">
    <property type="entry name" value="Ribosomal_Su5_D2-typ_SF"/>
</dbReference>
<dbReference type="InterPro" id="IPR015796">
    <property type="entry name" value="Impact_YigZ-like"/>
</dbReference>
<dbReference type="Gene3D" id="3.30.230.30">
    <property type="entry name" value="Impact, N-terminal domain"/>
    <property type="match status" value="1"/>
</dbReference>
<dbReference type="PROSITE" id="PS00910">
    <property type="entry name" value="UPF0029"/>
    <property type="match status" value="1"/>
</dbReference>
<organism evidence="4 5">
    <name type="scientific">Streptacidiphilus alkalitolerans</name>
    <dbReference type="NCBI Taxonomy" id="3342712"/>
    <lineage>
        <taxon>Bacteria</taxon>
        <taxon>Bacillati</taxon>
        <taxon>Actinomycetota</taxon>
        <taxon>Actinomycetes</taxon>
        <taxon>Kitasatosporales</taxon>
        <taxon>Streptomycetaceae</taxon>
        <taxon>Streptacidiphilus</taxon>
    </lineage>
</organism>
<dbReference type="PANTHER" id="PTHR16301">
    <property type="entry name" value="IMPACT-RELATED"/>
    <property type="match status" value="1"/>
</dbReference>
<feature type="domain" description="Impact N-terminal" evidence="2">
    <location>
        <begin position="26"/>
        <end position="131"/>
    </location>
</feature>
<dbReference type="Pfam" id="PF09186">
    <property type="entry name" value="DUF1949"/>
    <property type="match status" value="1"/>
</dbReference>
<evidence type="ECO:0000259" key="3">
    <source>
        <dbReference type="Pfam" id="PF09186"/>
    </source>
</evidence>
<dbReference type="PANTHER" id="PTHR16301:SF20">
    <property type="entry name" value="IMPACT FAMILY MEMBER YIGZ"/>
    <property type="match status" value="1"/>
</dbReference>
<dbReference type="EMBL" id="JBHEZX010000023">
    <property type="protein sequence ID" value="MFC1414384.1"/>
    <property type="molecule type" value="Genomic_DNA"/>
</dbReference>
<keyword evidence="5" id="KW-1185">Reference proteome</keyword>
<comment type="caution">
    <text evidence="4">The sequence shown here is derived from an EMBL/GenBank/DDBJ whole genome shotgun (WGS) entry which is preliminary data.</text>
</comment>
<sequence>MTAQQPPCLTVRTPDGRPLVHGTEVRKSRFLCSLLRVEDEAEAQAFVAAVRKQYWDARHHCTAFVIGDQPRRERSNDDGEPAGTAGAPMLEVLRRRGLTDTATVVTRYFGGVLLGAGGLVRAYGGAVSAALDRAELVERRLVALLAVSTDHVRAGRLENDLRAAGHVVRDVSYSGSGVRFEVGVPEPQTAEFLEWLAAASAGAAEVERLGSDRVDVPWRPNDRS</sequence>
<dbReference type="InterPro" id="IPR015269">
    <property type="entry name" value="UPF0029_Impact_C"/>
</dbReference>
<evidence type="ECO:0000256" key="1">
    <source>
        <dbReference type="ARBA" id="ARBA00007665"/>
    </source>
</evidence>
<evidence type="ECO:0000313" key="5">
    <source>
        <dbReference type="Proteomes" id="UP001592582"/>
    </source>
</evidence>
<comment type="similarity">
    <text evidence="1">Belongs to the IMPACT family.</text>
</comment>
<dbReference type="Pfam" id="PF01205">
    <property type="entry name" value="Impact_N"/>
    <property type="match status" value="1"/>
</dbReference>
<dbReference type="InterPro" id="IPR001498">
    <property type="entry name" value="Impact_N"/>
</dbReference>
<evidence type="ECO:0000313" key="4">
    <source>
        <dbReference type="EMBL" id="MFC1414384.1"/>
    </source>
</evidence>
<protein>
    <submittedName>
        <fullName evidence="4">YigZ family protein</fullName>
    </submittedName>
</protein>
<accession>A0ABV6VKW5</accession>